<organism evidence="7 8">
    <name type="scientific">Ornatilinea apprima</name>
    <dbReference type="NCBI Taxonomy" id="1134406"/>
    <lineage>
        <taxon>Bacteria</taxon>
        <taxon>Bacillati</taxon>
        <taxon>Chloroflexota</taxon>
        <taxon>Anaerolineae</taxon>
        <taxon>Anaerolineales</taxon>
        <taxon>Anaerolineaceae</taxon>
        <taxon>Ornatilinea</taxon>
    </lineage>
</organism>
<dbReference type="EMBL" id="LGCL01000026">
    <property type="protein sequence ID" value="KPL76170.1"/>
    <property type="molecule type" value="Genomic_DNA"/>
</dbReference>
<feature type="transmembrane region" description="Helical" evidence="5">
    <location>
        <begin position="79"/>
        <end position="96"/>
    </location>
</feature>
<name>A0A0N8GMT2_9CHLR</name>
<feature type="transmembrane region" description="Helical" evidence="5">
    <location>
        <begin position="103"/>
        <end position="122"/>
    </location>
</feature>
<dbReference type="AlphaFoldDB" id="A0A0N8GMT2"/>
<keyword evidence="2 5" id="KW-0812">Transmembrane</keyword>
<feature type="transmembrane region" description="Helical" evidence="5">
    <location>
        <begin position="128"/>
        <end position="146"/>
    </location>
</feature>
<feature type="transmembrane region" description="Helical" evidence="5">
    <location>
        <begin position="210"/>
        <end position="236"/>
    </location>
</feature>
<dbReference type="PANTHER" id="PTHR10846">
    <property type="entry name" value="SODIUM/POTASSIUM/CALCIUM EXCHANGER"/>
    <property type="match status" value="1"/>
</dbReference>
<dbReference type="Proteomes" id="UP000050417">
    <property type="component" value="Unassembled WGS sequence"/>
</dbReference>
<keyword evidence="8" id="KW-1185">Reference proteome</keyword>
<feature type="transmembrane region" description="Helical" evidence="5">
    <location>
        <begin position="275"/>
        <end position="296"/>
    </location>
</feature>
<keyword evidence="3 5" id="KW-1133">Transmembrane helix</keyword>
<dbReference type="InterPro" id="IPR004481">
    <property type="entry name" value="K/Na/Ca-exchanger"/>
</dbReference>
<dbReference type="GO" id="GO:0008273">
    <property type="term" value="F:calcium, potassium:sodium antiporter activity"/>
    <property type="evidence" value="ECO:0007669"/>
    <property type="project" value="TreeGrafter"/>
</dbReference>
<dbReference type="Gene3D" id="1.20.1420.30">
    <property type="entry name" value="NCX, central ion-binding region"/>
    <property type="match status" value="1"/>
</dbReference>
<evidence type="ECO:0000313" key="8">
    <source>
        <dbReference type="Proteomes" id="UP000050417"/>
    </source>
</evidence>
<evidence type="ECO:0000256" key="2">
    <source>
        <dbReference type="ARBA" id="ARBA00022692"/>
    </source>
</evidence>
<feature type="domain" description="Sodium/calcium exchanger membrane region" evidence="6">
    <location>
        <begin position="181"/>
        <end position="320"/>
    </location>
</feature>
<dbReference type="Pfam" id="PF01699">
    <property type="entry name" value="Na_Ca_ex"/>
    <property type="match status" value="2"/>
</dbReference>
<accession>A0A0N8GMT2</accession>
<comment type="subcellular location">
    <subcellularLocation>
        <location evidence="1">Membrane</location>
        <topology evidence="1">Multi-pass membrane protein</topology>
    </subcellularLocation>
</comment>
<comment type="caution">
    <text evidence="7">The sequence shown here is derived from an EMBL/GenBank/DDBJ whole genome shotgun (WGS) entry which is preliminary data.</text>
</comment>
<feature type="transmembrane region" description="Helical" evidence="5">
    <location>
        <begin position="248"/>
        <end position="269"/>
    </location>
</feature>
<feature type="transmembrane region" description="Helical" evidence="5">
    <location>
        <begin position="176"/>
        <end position="198"/>
    </location>
</feature>
<dbReference type="STRING" id="1134406.ADN00_11780"/>
<dbReference type="GO" id="GO:0005262">
    <property type="term" value="F:calcium channel activity"/>
    <property type="evidence" value="ECO:0007669"/>
    <property type="project" value="TreeGrafter"/>
</dbReference>
<keyword evidence="4 5" id="KW-0472">Membrane</keyword>
<feature type="domain" description="Sodium/calcium exchanger membrane region" evidence="6">
    <location>
        <begin position="3"/>
        <end position="147"/>
    </location>
</feature>
<evidence type="ECO:0000256" key="5">
    <source>
        <dbReference type="SAM" id="Phobius"/>
    </source>
</evidence>
<evidence type="ECO:0000256" key="4">
    <source>
        <dbReference type="ARBA" id="ARBA00023136"/>
    </source>
</evidence>
<evidence type="ECO:0000256" key="3">
    <source>
        <dbReference type="ARBA" id="ARBA00022989"/>
    </source>
</evidence>
<proteinExistence type="predicted"/>
<dbReference type="GO" id="GO:0005886">
    <property type="term" value="C:plasma membrane"/>
    <property type="evidence" value="ECO:0007669"/>
    <property type="project" value="TreeGrafter"/>
</dbReference>
<reference evidence="7 8" key="1">
    <citation type="submission" date="2015-07" db="EMBL/GenBank/DDBJ databases">
        <title>Genome sequence of Ornatilinea apprima DSM 23815.</title>
        <authorList>
            <person name="Hemp J."/>
            <person name="Ward L.M."/>
            <person name="Pace L.A."/>
            <person name="Fischer W.W."/>
        </authorList>
    </citation>
    <scope>NUCLEOTIDE SEQUENCE [LARGE SCALE GENOMIC DNA]</scope>
    <source>
        <strain evidence="7 8">P3M-1</strain>
    </source>
</reference>
<evidence type="ECO:0000259" key="6">
    <source>
        <dbReference type="Pfam" id="PF01699"/>
    </source>
</evidence>
<dbReference type="GO" id="GO:0006874">
    <property type="term" value="P:intracellular calcium ion homeostasis"/>
    <property type="evidence" value="ECO:0007669"/>
    <property type="project" value="TreeGrafter"/>
</dbReference>
<feature type="transmembrane region" description="Helical" evidence="5">
    <location>
        <begin position="308"/>
        <end position="326"/>
    </location>
</feature>
<gene>
    <name evidence="7" type="ORF">ADN00_11780</name>
</gene>
<sequence length="327" mass="35436">MGALVLLVVTANVAVKKLIGIASFFHLSSTFMGMTVVSLATSIPEITAHLTASTNILRGTLDYEVGSAIVLGANIGSDVVQQTFILGLVVFIAGGLTFRRYFLWKSMIPMILTNVLCIFLALNGNFSRLDGIILLISFMVYNYFLYMDERKFYRKEDNLHQDEEIANSVPRNLKEVLIDTLVALGMIIITIFSATYVLNITEMIVNRTGIGGSLIGVVTLGVASALPELTTALAGIGKKEHGISLGTLIGSNITNPLVAIGGGALLSTYAAPRPLILWDLPAATFTGAVLWAVIWFSKGKLSKWGATYLLVLYFIYILIRALFFAVD</sequence>
<evidence type="ECO:0000313" key="7">
    <source>
        <dbReference type="EMBL" id="KPL76170.1"/>
    </source>
</evidence>
<evidence type="ECO:0000256" key="1">
    <source>
        <dbReference type="ARBA" id="ARBA00004141"/>
    </source>
</evidence>
<dbReference type="InterPro" id="IPR004837">
    <property type="entry name" value="NaCa_Exmemb"/>
</dbReference>
<dbReference type="PANTHER" id="PTHR10846:SF8">
    <property type="entry name" value="INNER MEMBRANE PROTEIN YRBG"/>
    <property type="match status" value="1"/>
</dbReference>
<dbReference type="InterPro" id="IPR044880">
    <property type="entry name" value="NCX_ion-bd_dom_sf"/>
</dbReference>
<protein>
    <recommendedName>
        <fullName evidence="6">Sodium/calcium exchanger membrane region domain-containing protein</fullName>
    </recommendedName>
</protein>